<dbReference type="EMBL" id="CP061081">
    <property type="protein sequence ID" value="QNT06950.1"/>
    <property type="molecule type" value="Genomic_DNA"/>
</dbReference>
<evidence type="ECO:0008006" key="4">
    <source>
        <dbReference type="Google" id="ProtNLM"/>
    </source>
</evidence>
<dbReference type="CDD" id="cd20746">
    <property type="entry name" value="FIX_Ntox15_NUC_DUF4112_RhsA-like"/>
    <property type="match status" value="1"/>
</dbReference>
<feature type="compositionally biased region" description="Basic and acidic residues" evidence="1">
    <location>
        <begin position="324"/>
        <end position="341"/>
    </location>
</feature>
<protein>
    <recommendedName>
        <fullName evidence="4">Pre-toxin TG domain-containing protein</fullName>
    </recommendedName>
</protein>
<feature type="region of interest" description="Disordered" evidence="1">
    <location>
        <begin position="324"/>
        <end position="348"/>
    </location>
</feature>
<evidence type="ECO:0000313" key="3">
    <source>
        <dbReference type="Proteomes" id="UP000516370"/>
    </source>
</evidence>
<evidence type="ECO:0000313" key="2">
    <source>
        <dbReference type="EMBL" id="QNT06950.1"/>
    </source>
</evidence>
<accession>A0A7H1J8Y4</accession>
<evidence type="ECO:0000256" key="1">
    <source>
        <dbReference type="SAM" id="MobiDB-lite"/>
    </source>
</evidence>
<proteinExistence type="predicted"/>
<dbReference type="Proteomes" id="UP000516370">
    <property type="component" value="Chromosome"/>
</dbReference>
<dbReference type="RefSeq" id="WP_188322959.1">
    <property type="nucleotide sequence ID" value="NZ_BMLJ01000014.1"/>
</dbReference>
<name>A0A7H1J8Y4_9GAMM</name>
<keyword evidence="3" id="KW-1185">Reference proteome</keyword>
<dbReference type="KEGG" id="mard:IBG28_04745"/>
<reference evidence="2 3" key="1">
    <citation type="submission" date="2020-09" db="EMBL/GenBank/DDBJ databases">
        <title>Complete genome sequence of an Arctic sea ice bacterium Marinomonas arctica BSI20414.</title>
        <authorList>
            <person name="Liao L."/>
            <person name="Chen B."/>
        </authorList>
    </citation>
    <scope>NUCLEOTIDE SEQUENCE [LARGE SCALE GENOMIC DNA]</scope>
    <source>
        <strain evidence="2 3">BSI20414</strain>
    </source>
</reference>
<dbReference type="AlphaFoldDB" id="A0A7H1J8Y4"/>
<sequence>MLGNDVFGWLYDNLEDAYQSGEDYIKQQAQTVADSVTASVEWIWEALQGDFNEDMTTGQIAANAVLGLIPVVDQILDCRDVVANCKQINKDKTDTWAWVALCLTLIGLIPTLGSAVKGVLKILFLYLRKAGGDVAKVITPALRPIFAFLSDPKVKKILGNKGPKEVLLEVSIKLNELAGSINTQQLLGLFDQAIQAYRSVASKIGRIAPNSVQTWLRDSNRILQEVRDSADEMIESVVGMVQDTLKKSADEIKHQADELDDAYKALPDGKVVHQIDDSVIKIQPRIIKATNAQKGIFGEIISDNLMINKGFENLLPTDRQLRKMTDTPRGRGLDGIYKKPEGSGPPPYVVTETKYKTDSGKFIDSDGVAKSSALSTTKGSPGLPGAKQMSDDWIEPRLETALDNDSLSRRIVRSGYDRWLMIVDSSGEVVNITELDEAAKSIRKVIL</sequence>
<organism evidence="2 3">
    <name type="scientific">Marinomonas arctica</name>
    <dbReference type="NCBI Taxonomy" id="383750"/>
    <lineage>
        <taxon>Bacteria</taxon>
        <taxon>Pseudomonadati</taxon>
        <taxon>Pseudomonadota</taxon>
        <taxon>Gammaproteobacteria</taxon>
        <taxon>Oceanospirillales</taxon>
        <taxon>Oceanospirillaceae</taxon>
        <taxon>Marinomonas</taxon>
    </lineage>
</organism>
<dbReference type="InterPro" id="IPR049802">
    <property type="entry name" value="RhsC-like_FIX"/>
</dbReference>
<gene>
    <name evidence="2" type="ORF">IBG28_04745</name>
</gene>